<dbReference type="Pfam" id="PF01381">
    <property type="entry name" value="HTH_3"/>
    <property type="match status" value="1"/>
</dbReference>
<protein>
    <recommendedName>
        <fullName evidence="2">HTH cro/C1-type domain-containing protein</fullName>
    </recommendedName>
</protein>
<reference evidence="3 4" key="2">
    <citation type="submission" date="2017-09" db="EMBL/GenBank/DDBJ databases">
        <title>Bacillus patelloidae sp. nov., isolated from the intestinal tract of a marine limpet.</title>
        <authorList>
            <person name="Liu R."/>
            <person name="Dong C."/>
            <person name="Shao Z."/>
        </authorList>
    </citation>
    <scope>NUCLEOTIDE SEQUENCE [LARGE SCALE GENOMIC DNA]</scope>
    <source>
        <strain evidence="3 4">SA5d-4</strain>
    </source>
</reference>
<evidence type="ECO:0000313" key="4">
    <source>
        <dbReference type="Proteomes" id="UP000217083"/>
    </source>
</evidence>
<dbReference type="RefSeq" id="WP_094925486.1">
    <property type="nucleotide sequence ID" value="NZ_NPIA01000006.1"/>
</dbReference>
<name>A0A263BS09_9BACI</name>
<evidence type="ECO:0000256" key="1">
    <source>
        <dbReference type="PROSITE-ProRule" id="PRU00339"/>
    </source>
</evidence>
<proteinExistence type="predicted"/>
<comment type="caution">
    <text evidence="3">The sequence shown here is derived from an EMBL/GenBank/DDBJ whole genome shotgun (WGS) entry which is preliminary data.</text>
</comment>
<dbReference type="SMART" id="SM00530">
    <property type="entry name" value="HTH_XRE"/>
    <property type="match status" value="1"/>
</dbReference>
<sequence length="417" mass="48932">MKIGTKIKYYRINQGMTQDDLAQGIISIPYLSKIENNLIVPSEDVIELLCERLEISPVSVENKRVEQLLITLGETLLRNQKEESQEIFTELEELKSFMEDPSDVMLFQIYRVRYYTLVAKYEAAKETYELVKEEYQHFDQTLRYLFHKHAGNLHYVMNNFQASKLDLREAIKSLPLGMKHYDEEKADTLYLTALTFSKLGSDASAIQHANACLQFYQSTYHFKKCADIHLILGVSYRRIKNIDEAIVHYEHASNISEKINYDYLLGKIEHNLGYLNSLKGNQEKAITHYKRSLQMKNNDEVGRLNTCLSLLIEYHKVGDTKNTAYYLKETELMAKDVNPETIKAQLYELQIYQYLLSEKHDELENLLRTTALPFFKKNNRFLFGFYSQMLAEHYEAKGRYKLAVHYYKATLSIYKKL</sequence>
<dbReference type="SUPFAM" id="SSF47413">
    <property type="entry name" value="lambda repressor-like DNA-binding domains"/>
    <property type="match status" value="1"/>
</dbReference>
<dbReference type="InterPro" id="IPR001387">
    <property type="entry name" value="Cro/C1-type_HTH"/>
</dbReference>
<dbReference type="Proteomes" id="UP000217083">
    <property type="component" value="Unassembled WGS sequence"/>
</dbReference>
<reference evidence="4" key="1">
    <citation type="submission" date="2017-08" db="EMBL/GenBank/DDBJ databases">
        <authorList>
            <person name="Huang Z."/>
        </authorList>
    </citation>
    <scope>NUCLEOTIDE SEQUENCE [LARGE SCALE GENOMIC DNA]</scope>
    <source>
        <strain evidence="4">SA5d-4</strain>
    </source>
</reference>
<dbReference type="SUPFAM" id="SSF48452">
    <property type="entry name" value="TPR-like"/>
    <property type="match status" value="1"/>
</dbReference>
<dbReference type="GO" id="GO:0003677">
    <property type="term" value="F:DNA binding"/>
    <property type="evidence" value="ECO:0007669"/>
    <property type="project" value="InterPro"/>
</dbReference>
<keyword evidence="1" id="KW-0802">TPR repeat</keyword>
<dbReference type="PROSITE" id="PS50005">
    <property type="entry name" value="TPR"/>
    <property type="match status" value="2"/>
</dbReference>
<dbReference type="InterPro" id="IPR010982">
    <property type="entry name" value="Lambda_DNA-bd_dom_sf"/>
</dbReference>
<dbReference type="InterPro" id="IPR011990">
    <property type="entry name" value="TPR-like_helical_dom_sf"/>
</dbReference>
<dbReference type="Pfam" id="PF13424">
    <property type="entry name" value="TPR_12"/>
    <property type="match status" value="1"/>
</dbReference>
<feature type="domain" description="HTH cro/C1-type" evidence="2">
    <location>
        <begin position="7"/>
        <end position="60"/>
    </location>
</feature>
<gene>
    <name evidence="3" type="ORF">CIB95_11960</name>
</gene>
<feature type="repeat" description="TPR" evidence="1">
    <location>
        <begin position="266"/>
        <end position="299"/>
    </location>
</feature>
<keyword evidence="4" id="KW-1185">Reference proteome</keyword>
<accession>A0A263BS09</accession>
<dbReference type="PROSITE" id="PS50943">
    <property type="entry name" value="HTH_CROC1"/>
    <property type="match status" value="1"/>
</dbReference>
<organism evidence="3 4">
    <name type="scientific">Lottiidibacillus patelloidae</name>
    <dbReference type="NCBI Taxonomy" id="2670334"/>
    <lineage>
        <taxon>Bacteria</taxon>
        <taxon>Bacillati</taxon>
        <taxon>Bacillota</taxon>
        <taxon>Bacilli</taxon>
        <taxon>Bacillales</taxon>
        <taxon>Bacillaceae</taxon>
        <taxon>Lottiidibacillus</taxon>
    </lineage>
</organism>
<feature type="repeat" description="TPR" evidence="1">
    <location>
        <begin position="226"/>
        <end position="259"/>
    </location>
</feature>
<dbReference type="Gene3D" id="1.25.40.10">
    <property type="entry name" value="Tetratricopeptide repeat domain"/>
    <property type="match status" value="1"/>
</dbReference>
<dbReference type="InterPro" id="IPR019734">
    <property type="entry name" value="TPR_rpt"/>
</dbReference>
<evidence type="ECO:0000313" key="3">
    <source>
        <dbReference type="EMBL" id="OZM56484.1"/>
    </source>
</evidence>
<dbReference type="CDD" id="cd00093">
    <property type="entry name" value="HTH_XRE"/>
    <property type="match status" value="1"/>
</dbReference>
<dbReference type="AlphaFoldDB" id="A0A263BS09"/>
<dbReference type="SMART" id="SM00028">
    <property type="entry name" value="TPR"/>
    <property type="match status" value="5"/>
</dbReference>
<evidence type="ECO:0000259" key="2">
    <source>
        <dbReference type="PROSITE" id="PS50943"/>
    </source>
</evidence>
<dbReference type="EMBL" id="NPIA01000006">
    <property type="protein sequence ID" value="OZM56484.1"/>
    <property type="molecule type" value="Genomic_DNA"/>
</dbReference>
<dbReference type="Gene3D" id="1.10.260.40">
    <property type="entry name" value="lambda repressor-like DNA-binding domains"/>
    <property type="match status" value="1"/>
</dbReference>